<accession>A0A6A1VMN9</accession>
<evidence type="ECO:0000313" key="3">
    <source>
        <dbReference type="Proteomes" id="UP000516437"/>
    </source>
</evidence>
<comment type="caution">
    <text evidence="2">The sequence shown here is derived from an EMBL/GenBank/DDBJ whole genome shotgun (WGS) entry which is preliminary data.</text>
</comment>
<reference evidence="2 3" key="1">
    <citation type="journal article" date="2019" name="Plant Biotechnol. J.">
        <title>The red bayberry genome and genetic basis of sex determination.</title>
        <authorList>
            <person name="Jia H.M."/>
            <person name="Jia H.J."/>
            <person name="Cai Q.L."/>
            <person name="Wang Y."/>
            <person name="Zhao H.B."/>
            <person name="Yang W.F."/>
            <person name="Wang G.Y."/>
            <person name="Li Y.H."/>
            <person name="Zhan D.L."/>
            <person name="Shen Y.T."/>
            <person name="Niu Q.F."/>
            <person name="Chang L."/>
            <person name="Qiu J."/>
            <person name="Zhao L."/>
            <person name="Xie H.B."/>
            <person name="Fu W.Y."/>
            <person name="Jin J."/>
            <person name="Li X.W."/>
            <person name="Jiao Y."/>
            <person name="Zhou C.C."/>
            <person name="Tu T."/>
            <person name="Chai C.Y."/>
            <person name="Gao J.L."/>
            <person name="Fan L.J."/>
            <person name="van de Weg E."/>
            <person name="Wang J.Y."/>
            <person name="Gao Z.S."/>
        </authorList>
    </citation>
    <scope>NUCLEOTIDE SEQUENCE [LARGE SCALE GENOMIC DNA]</scope>
    <source>
        <tissue evidence="2">Leaves</tissue>
    </source>
</reference>
<proteinExistence type="predicted"/>
<evidence type="ECO:0000313" key="2">
    <source>
        <dbReference type="EMBL" id="KAB1213197.1"/>
    </source>
</evidence>
<name>A0A6A1VMN9_9ROSI</name>
<dbReference type="OrthoDB" id="1564766at2759"/>
<organism evidence="2 3">
    <name type="scientific">Morella rubra</name>
    <name type="common">Chinese bayberry</name>
    <dbReference type="NCBI Taxonomy" id="262757"/>
    <lineage>
        <taxon>Eukaryota</taxon>
        <taxon>Viridiplantae</taxon>
        <taxon>Streptophyta</taxon>
        <taxon>Embryophyta</taxon>
        <taxon>Tracheophyta</taxon>
        <taxon>Spermatophyta</taxon>
        <taxon>Magnoliopsida</taxon>
        <taxon>eudicotyledons</taxon>
        <taxon>Gunneridae</taxon>
        <taxon>Pentapetalae</taxon>
        <taxon>rosids</taxon>
        <taxon>fabids</taxon>
        <taxon>Fagales</taxon>
        <taxon>Myricaceae</taxon>
        <taxon>Morella</taxon>
    </lineage>
</organism>
<evidence type="ECO:0000256" key="1">
    <source>
        <dbReference type="SAM" id="MobiDB-lite"/>
    </source>
</evidence>
<protein>
    <submittedName>
        <fullName evidence="2">Uncharacterized protein</fullName>
    </submittedName>
</protein>
<dbReference type="Proteomes" id="UP000516437">
    <property type="component" value="Chromosome 5"/>
</dbReference>
<sequence>MIPLSRHDVNPLLHVTDDTETRCRATSISTVMTNRVMIVIAPKSLTPIIKSQDVVMAAGGKCLRANSSTRSVGASDQPKTRVVVTPSNGADDNLPSLHRSTRVAPRRSSCASTSGIRHVRGRMRGLALEKACIVGKLSVHILDGRTGGDDKASLMLSSHIGCSCDHMSRSMWSTDDFNLDYDRPEDRNTVMSTMNTAYRTHQNRMHEYYALFPPKRSVRASINPALMYKKTHNKDGAWTSDTAWEHFEKMEALQLQRESEGRSFTEVEIFTEVLGTKAGYVCGLGRSVRQVGSSSSVSSIDLARRLEVARMELDRKNMMS</sequence>
<gene>
    <name evidence="2" type="ORF">CJ030_MR5G024783</name>
</gene>
<keyword evidence="3" id="KW-1185">Reference proteome</keyword>
<dbReference type="AlphaFoldDB" id="A0A6A1VMN9"/>
<dbReference type="EMBL" id="RXIC02000023">
    <property type="protein sequence ID" value="KAB1213197.1"/>
    <property type="molecule type" value="Genomic_DNA"/>
</dbReference>
<feature type="region of interest" description="Disordered" evidence="1">
    <location>
        <begin position="66"/>
        <end position="109"/>
    </location>
</feature>